<gene>
    <name evidence="1" type="ORF">METZ01_LOCUS97249</name>
</gene>
<evidence type="ECO:0000313" key="1">
    <source>
        <dbReference type="EMBL" id="SVA44395.1"/>
    </source>
</evidence>
<dbReference type="EMBL" id="UINC01009933">
    <property type="protein sequence ID" value="SVA44395.1"/>
    <property type="molecule type" value="Genomic_DNA"/>
</dbReference>
<dbReference type="Pfam" id="PF03069">
    <property type="entry name" value="FmdA_AmdA"/>
    <property type="match status" value="1"/>
</dbReference>
<dbReference type="AlphaFoldDB" id="A0A381VVW4"/>
<sequence length="413" mass="44031">VKGILTNLCFASALGASLMCDNGFAQDDVLVVGREGNRCAEDMACFNRLHPDIPMVAQAEPGQVIIFRTRNAGDSHLDPNSAYQDDRGEPPYVGAVHPLTGPIYINGAKSGDVLGVTILDIDPGEFGFTRVTGSGFVSDQIQGSIGALWHLTRLEAISADIPGIRIPNASFPGIVTVLPGPDQHSVMLAREEALALQGGDVRLPSATHAVPRKICGPEGTKAKECLRTGPPREHGGNMDIRYLGVGVTVYLPCYVEGCGLALGDLHFAQGDGEVSGTAIEMDADVMVTTRVIKDGPDLTRGPHYEGPASLLDIPSRRFYATTGFPLKDRGEVPPDLDYLDSSKVAELENLSKDISLAARNALLEMIDYLVETRGLTPEQAYIVTSVAVDLRIGQLVDVPNVGVTAILPLHIFD</sequence>
<accession>A0A381VVW4</accession>
<dbReference type="GO" id="GO:0016811">
    <property type="term" value="F:hydrolase activity, acting on carbon-nitrogen (but not peptide) bonds, in linear amides"/>
    <property type="evidence" value="ECO:0007669"/>
    <property type="project" value="InterPro"/>
</dbReference>
<evidence type="ECO:0008006" key="2">
    <source>
        <dbReference type="Google" id="ProtNLM"/>
    </source>
</evidence>
<dbReference type="Gene3D" id="3.10.28.20">
    <property type="entry name" value="Acetamidase/Formamidase-like domains"/>
    <property type="match status" value="1"/>
</dbReference>
<dbReference type="SUPFAM" id="SSF141130">
    <property type="entry name" value="Acetamidase/Formamidase-like"/>
    <property type="match status" value="1"/>
</dbReference>
<dbReference type="InterPro" id="IPR004304">
    <property type="entry name" value="FmdA_AmdA"/>
</dbReference>
<dbReference type="PANTHER" id="PTHR31891">
    <property type="entry name" value="FORMAMIDASE C869.04-RELATED"/>
    <property type="match status" value="1"/>
</dbReference>
<dbReference type="Gene3D" id="2.60.120.580">
    <property type="entry name" value="Acetamidase/Formamidase-like domains"/>
    <property type="match status" value="1"/>
</dbReference>
<dbReference type="PANTHER" id="PTHR31891:SF1">
    <property type="entry name" value="FORMAMIDASE C869.04-RELATED"/>
    <property type="match status" value="1"/>
</dbReference>
<organism evidence="1">
    <name type="scientific">marine metagenome</name>
    <dbReference type="NCBI Taxonomy" id="408172"/>
    <lineage>
        <taxon>unclassified sequences</taxon>
        <taxon>metagenomes</taxon>
        <taxon>ecological metagenomes</taxon>
    </lineage>
</organism>
<reference evidence="1" key="1">
    <citation type="submission" date="2018-05" db="EMBL/GenBank/DDBJ databases">
        <authorList>
            <person name="Lanie J.A."/>
            <person name="Ng W.-L."/>
            <person name="Kazmierczak K.M."/>
            <person name="Andrzejewski T.M."/>
            <person name="Davidsen T.M."/>
            <person name="Wayne K.J."/>
            <person name="Tettelin H."/>
            <person name="Glass J.I."/>
            <person name="Rusch D."/>
            <person name="Podicherti R."/>
            <person name="Tsui H.-C.T."/>
            <person name="Winkler M.E."/>
        </authorList>
    </citation>
    <scope>NUCLEOTIDE SEQUENCE</scope>
</reference>
<feature type="non-terminal residue" evidence="1">
    <location>
        <position position="1"/>
    </location>
</feature>
<name>A0A381VVW4_9ZZZZ</name>
<proteinExistence type="predicted"/>
<protein>
    <recommendedName>
        <fullName evidence="2">Formamidase</fullName>
    </recommendedName>
</protein>